<keyword evidence="1" id="KW-0472">Membrane</keyword>
<dbReference type="GeneID" id="68116648"/>
<evidence type="ECO:0000313" key="2">
    <source>
        <dbReference type="EMBL" id="KAF0972529.1"/>
    </source>
</evidence>
<dbReference type="OrthoDB" id="10361593at2759"/>
<accession>A0A6A5BHN0</accession>
<dbReference type="VEuPathDB" id="AmoebaDB:FDP41_009432"/>
<dbReference type="RefSeq" id="XP_044557243.1">
    <property type="nucleotide sequence ID" value="XM_044713390.1"/>
</dbReference>
<dbReference type="VEuPathDB" id="AmoebaDB:NfTy_062370"/>
<proteinExistence type="predicted"/>
<feature type="transmembrane region" description="Helical" evidence="1">
    <location>
        <begin position="12"/>
        <end position="31"/>
    </location>
</feature>
<dbReference type="Proteomes" id="UP000444721">
    <property type="component" value="Unassembled WGS sequence"/>
</dbReference>
<protein>
    <submittedName>
        <fullName evidence="2">Uncharacterized protein</fullName>
    </submittedName>
</protein>
<reference evidence="2 3" key="1">
    <citation type="journal article" date="2019" name="Sci. Rep.">
        <title>Nanopore sequencing improves the draft genome of the human pathogenic amoeba Naegleria fowleri.</title>
        <authorList>
            <person name="Liechti N."/>
            <person name="Schurch N."/>
            <person name="Bruggmann R."/>
            <person name="Wittwer M."/>
        </authorList>
    </citation>
    <scope>NUCLEOTIDE SEQUENCE [LARGE SCALE GENOMIC DNA]</scope>
    <source>
        <strain evidence="2 3">ATCC 30894</strain>
    </source>
</reference>
<comment type="caution">
    <text evidence="2">The sequence shown here is derived from an EMBL/GenBank/DDBJ whole genome shotgun (WGS) entry which is preliminary data.</text>
</comment>
<dbReference type="VEuPathDB" id="AmoebaDB:NF0056670"/>
<keyword evidence="1" id="KW-0812">Transmembrane</keyword>
<organism evidence="2 3">
    <name type="scientific">Naegleria fowleri</name>
    <name type="common">Brain eating amoeba</name>
    <dbReference type="NCBI Taxonomy" id="5763"/>
    <lineage>
        <taxon>Eukaryota</taxon>
        <taxon>Discoba</taxon>
        <taxon>Heterolobosea</taxon>
        <taxon>Tetramitia</taxon>
        <taxon>Eutetramitia</taxon>
        <taxon>Vahlkampfiidae</taxon>
        <taxon>Naegleria</taxon>
    </lineage>
</organism>
<dbReference type="AlphaFoldDB" id="A0A6A5BHN0"/>
<dbReference type="EMBL" id="VFQX01000068">
    <property type="protein sequence ID" value="KAF0972529.1"/>
    <property type="molecule type" value="Genomic_DNA"/>
</dbReference>
<evidence type="ECO:0000256" key="1">
    <source>
        <dbReference type="SAM" id="Phobius"/>
    </source>
</evidence>
<sequence length="331" mass="39062">MNDKSMYARKFSVIFLCVIAFVTSFLMIANYRSTMTRNVDLLNNFPSSIPCDNDDDENNSILKKRKNRIAVLWTGDIRWFGGAFNFMRNWFLAHNEFPDLFINMFYRHHGEKDYFEQIQPFLKHLVKANLEKYDQEEIMKRLEHQYPNFSVFLEECKKYASHDSCSHWFYSRSQIREAFSYMEQHDSKMVAKNNLTTTSYYDIVFRLSPEVMLETRIDLVNFTMDPNTFYTSQLYSGEGVNDEIGFGSIKVMRTYSSLLLKAEKLASITLGFHPQLYLKNHLLEKRDVKLLPIGYRRLRGLEFAHHGSEIREPFDDLIVMNDIGQPQPSTN</sequence>
<evidence type="ECO:0000313" key="3">
    <source>
        <dbReference type="Proteomes" id="UP000444721"/>
    </source>
</evidence>
<keyword evidence="1" id="KW-1133">Transmembrane helix</keyword>
<keyword evidence="3" id="KW-1185">Reference proteome</keyword>
<name>A0A6A5BHN0_NAEFO</name>
<gene>
    <name evidence="2" type="ORF">FDP41_009432</name>
</gene>